<dbReference type="GO" id="GO:0008795">
    <property type="term" value="F:NAD+ synthase activity"/>
    <property type="evidence" value="ECO:0007669"/>
    <property type="project" value="UniProtKB-UniRule"/>
</dbReference>
<dbReference type="AlphaFoldDB" id="V5WCG6"/>
<dbReference type="GO" id="GO:0005524">
    <property type="term" value="F:ATP binding"/>
    <property type="evidence" value="ECO:0007669"/>
    <property type="project" value="UniProtKB-UniRule"/>
</dbReference>
<dbReference type="SUPFAM" id="SSF56317">
    <property type="entry name" value="Carbon-nitrogen hydrolase"/>
    <property type="match status" value="1"/>
</dbReference>
<feature type="binding site" evidence="7">
    <location>
        <position position="516"/>
    </location>
    <ligand>
        <name>deamido-NAD(+)</name>
        <dbReference type="ChEBI" id="CHEBI:58437"/>
        <note>ligand shared between two neighboring subunits</note>
    </ligand>
</feature>
<keyword evidence="13" id="KW-1185">Reference proteome</keyword>
<evidence type="ECO:0000256" key="8">
    <source>
        <dbReference type="PIRNR" id="PIRNR006630"/>
    </source>
</evidence>
<comment type="similarity">
    <text evidence="2 7 8">In the C-terminal section; belongs to the NAD synthetase family.</text>
</comment>
<evidence type="ECO:0000256" key="1">
    <source>
        <dbReference type="ARBA" id="ARBA00005188"/>
    </source>
</evidence>
<dbReference type="Pfam" id="PF00795">
    <property type="entry name" value="CN_hydrolase"/>
    <property type="match status" value="1"/>
</dbReference>
<evidence type="ECO:0000256" key="2">
    <source>
        <dbReference type="ARBA" id="ARBA00007145"/>
    </source>
</evidence>
<dbReference type="PATRIC" id="fig|1307761.3.peg.32"/>
<keyword evidence="12" id="KW-0808">Transferase</keyword>
<feature type="binding site" evidence="7">
    <location>
        <position position="192"/>
    </location>
    <ligand>
        <name>L-glutamine</name>
        <dbReference type="ChEBI" id="CHEBI:58359"/>
    </ligand>
</feature>
<dbReference type="InterPro" id="IPR000132">
    <property type="entry name" value="Nitrilase/CN_hydratase_CS"/>
</dbReference>
<dbReference type="PROSITE" id="PS50263">
    <property type="entry name" value="CN_HYDROLASE"/>
    <property type="match status" value="1"/>
</dbReference>
<feature type="active site" description="Proton acceptor" evidence="9">
    <location>
        <position position="41"/>
    </location>
</feature>
<protein>
    <recommendedName>
        <fullName evidence="7 8">Glutamine-dependent NAD(+) synthetase</fullName>
        <ecNumber evidence="7 8">6.3.5.1</ecNumber>
    </recommendedName>
    <alternativeName>
        <fullName evidence="7 8">NAD(+) synthase [glutamine-hydrolyzing]</fullName>
    </alternativeName>
</protein>
<dbReference type="EC" id="6.3.5.1" evidence="7 8"/>
<dbReference type="CDD" id="cd00553">
    <property type="entry name" value="NAD_synthase"/>
    <property type="match status" value="1"/>
</dbReference>
<dbReference type="GO" id="GO:0009435">
    <property type="term" value="P:NAD+ biosynthetic process"/>
    <property type="evidence" value="ECO:0007669"/>
    <property type="project" value="UniProtKB-UniRule"/>
</dbReference>
<dbReference type="NCBIfam" id="TIGR00552">
    <property type="entry name" value="nadE"/>
    <property type="match status" value="1"/>
</dbReference>
<gene>
    <name evidence="7" type="primary">nadE</name>
    <name evidence="12" type="ORF">L21SP2_0032</name>
</gene>
<comment type="catalytic activity">
    <reaction evidence="7 8">
        <text>deamido-NAD(+) + L-glutamine + ATP + H2O = L-glutamate + AMP + diphosphate + NAD(+) + H(+)</text>
        <dbReference type="Rhea" id="RHEA:24384"/>
        <dbReference type="ChEBI" id="CHEBI:15377"/>
        <dbReference type="ChEBI" id="CHEBI:15378"/>
        <dbReference type="ChEBI" id="CHEBI:29985"/>
        <dbReference type="ChEBI" id="CHEBI:30616"/>
        <dbReference type="ChEBI" id="CHEBI:33019"/>
        <dbReference type="ChEBI" id="CHEBI:57540"/>
        <dbReference type="ChEBI" id="CHEBI:58359"/>
        <dbReference type="ChEBI" id="CHEBI:58437"/>
        <dbReference type="ChEBI" id="CHEBI:456215"/>
        <dbReference type="EC" id="6.3.5.1"/>
    </reaction>
</comment>
<evidence type="ECO:0000256" key="5">
    <source>
        <dbReference type="ARBA" id="ARBA00022840"/>
    </source>
</evidence>
<comment type="caution">
    <text evidence="7">Lacks conserved residue(s) required for the propagation of feature annotation.</text>
</comment>
<dbReference type="InterPro" id="IPR014729">
    <property type="entry name" value="Rossmann-like_a/b/a_fold"/>
</dbReference>
<feature type="binding site" evidence="7">
    <location>
        <position position="119"/>
    </location>
    <ligand>
        <name>L-glutamine</name>
        <dbReference type="ChEBI" id="CHEBI:58359"/>
    </ligand>
</feature>
<dbReference type="InterPro" id="IPR022310">
    <property type="entry name" value="NAD/GMP_synthase"/>
</dbReference>
<evidence type="ECO:0000256" key="7">
    <source>
        <dbReference type="HAMAP-Rule" id="MF_02090"/>
    </source>
</evidence>
<dbReference type="GO" id="GO:0003952">
    <property type="term" value="F:NAD+ synthase (glutamine-hydrolyzing) activity"/>
    <property type="evidence" value="ECO:0007669"/>
    <property type="project" value="UniProtKB-UniRule"/>
</dbReference>
<dbReference type="PANTHER" id="PTHR23090:SF9">
    <property type="entry name" value="GLUTAMINE-DEPENDENT NAD(+) SYNTHETASE"/>
    <property type="match status" value="1"/>
</dbReference>
<feature type="binding site" evidence="7">
    <location>
        <position position="186"/>
    </location>
    <ligand>
        <name>L-glutamine</name>
        <dbReference type="ChEBI" id="CHEBI:58359"/>
    </ligand>
</feature>
<evidence type="ECO:0000313" key="12">
    <source>
        <dbReference type="EMBL" id="AHC13478.1"/>
    </source>
</evidence>
<evidence type="ECO:0000259" key="11">
    <source>
        <dbReference type="PROSITE" id="PS50263"/>
    </source>
</evidence>
<evidence type="ECO:0000256" key="10">
    <source>
        <dbReference type="RuleBase" id="RU003811"/>
    </source>
</evidence>
<dbReference type="Gene3D" id="3.60.110.10">
    <property type="entry name" value="Carbon-nitrogen hydrolase"/>
    <property type="match status" value="1"/>
</dbReference>
<dbReference type="UniPathway" id="UPA00253">
    <property type="reaction ID" value="UER00334"/>
</dbReference>
<dbReference type="NCBIfam" id="NF010588">
    <property type="entry name" value="PRK13981.1"/>
    <property type="match status" value="1"/>
</dbReference>
<evidence type="ECO:0000256" key="9">
    <source>
        <dbReference type="PROSITE-ProRule" id="PRU10139"/>
    </source>
</evidence>
<feature type="binding site" evidence="7">
    <location>
        <begin position="294"/>
        <end position="301"/>
    </location>
    <ligand>
        <name>ATP</name>
        <dbReference type="ChEBI" id="CHEBI:30616"/>
    </ligand>
</feature>
<dbReference type="eggNOG" id="COG0171">
    <property type="taxonomic scope" value="Bacteria"/>
</dbReference>
<evidence type="ECO:0000313" key="13">
    <source>
        <dbReference type="Proteomes" id="UP000018680"/>
    </source>
</evidence>
<evidence type="ECO:0000256" key="4">
    <source>
        <dbReference type="ARBA" id="ARBA00022741"/>
    </source>
</evidence>
<dbReference type="CDD" id="cd07570">
    <property type="entry name" value="GAT_Gln-NAD-synth"/>
    <property type="match status" value="1"/>
</dbReference>
<keyword evidence="6 7" id="KW-0520">NAD</keyword>
<dbReference type="FunFam" id="3.40.50.620:FF:000106">
    <property type="entry name" value="Glutamine-dependent NAD(+) synthetase"/>
    <property type="match status" value="1"/>
</dbReference>
<dbReference type="Gene3D" id="3.40.50.620">
    <property type="entry name" value="HUPs"/>
    <property type="match status" value="1"/>
</dbReference>
<dbReference type="Pfam" id="PF02540">
    <property type="entry name" value="NAD_synthase"/>
    <property type="match status" value="1"/>
</dbReference>
<feature type="active site" description="Nucleophile; for glutaminase activity" evidence="7">
    <location>
        <position position="149"/>
    </location>
</feature>
<keyword evidence="5 7" id="KW-0067">ATP-binding</keyword>
<feature type="active site" description="Proton acceptor; for glutaminase activity" evidence="7">
    <location>
        <position position="41"/>
    </location>
</feature>
<keyword evidence="3 7" id="KW-0436">Ligase</keyword>
<comment type="similarity">
    <text evidence="10">Belongs to the NAD synthetase family.</text>
</comment>
<feature type="active site" description="For glutaminase activity" evidence="7">
    <location>
        <position position="113"/>
    </location>
</feature>
<dbReference type="InterPro" id="IPR036526">
    <property type="entry name" value="C-N_Hydrolase_sf"/>
</dbReference>
<feature type="domain" description="CN hydrolase" evidence="11">
    <location>
        <begin position="1"/>
        <end position="256"/>
    </location>
</feature>
<dbReference type="PROSITE" id="PS00920">
    <property type="entry name" value="NITRIL_CHT_1"/>
    <property type="match status" value="1"/>
</dbReference>
<feature type="binding site" evidence="7">
    <location>
        <position position="377"/>
    </location>
    <ligand>
        <name>deamido-NAD(+)</name>
        <dbReference type="ChEBI" id="CHEBI:58437"/>
        <note>ligand shared between two neighboring subunits</note>
    </ligand>
</feature>
<proteinExistence type="inferred from homology"/>
<dbReference type="GO" id="GO:0005737">
    <property type="term" value="C:cytoplasm"/>
    <property type="evidence" value="ECO:0007669"/>
    <property type="project" value="InterPro"/>
</dbReference>
<dbReference type="OrthoDB" id="9803818at2"/>
<dbReference type="InterPro" id="IPR003010">
    <property type="entry name" value="C-N_Hydrolase"/>
</dbReference>
<evidence type="ECO:0000256" key="6">
    <source>
        <dbReference type="ARBA" id="ARBA00023027"/>
    </source>
</evidence>
<dbReference type="PIRSF" id="PIRSF006630">
    <property type="entry name" value="NADS_GAT"/>
    <property type="match status" value="1"/>
</dbReference>
<evidence type="ECO:0000256" key="3">
    <source>
        <dbReference type="ARBA" id="ARBA00022598"/>
    </source>
</evidence>
<dbReference type="KEGG" id="slr:L21SP2_0032"/>
<name>V5WCG6_9SPIO</name>
<dbReference type="InterPro" id="IPR003694">
    <property type="entry name" value="NAD_synthase"/>
</dbReference>
<dbReference type="eggNOG" id="COG0388">
    <property type="taxonomic scope" value="Bacteria"/>
</dbReference>
<dbReference type="GO" id="GO:0004359">
    <property type="term" value="F:glutaminase activity"/>
    <property type="evidence" value="ECO:0007669"/>
    <property type="project" value="InterPro"/>
</dbReference>
<dbReference type="HAMAP" id="MF_02090">
    <property type="entry name" value="NadE_glutamine_dep"/>
    <property type="match status" value="1"/>
</dbReference>
<sequence length="552" mass="61023">MKIAVGQINSVIGDFSGNVKRILSYSREAADAGAEIIVFPELSVCGYPPMDLLDHPAFLQDNLKALRRLQHELPPETAVVVGYVEKNPGLKGKALQNTAAVIYGGRIVHRQEKTLLPTYDVFDEARYFEPAHSRTVWKFGHRKIGVAICEDMWWEDEDAGNLRYAVDPVQELLDEGAELILVPSASPFHAGKLNTRKKLIHNIGSSSRVPVVYANMCGANDNLIFDGRSLISDSHGDIHAMGEGFREQLLVDEIVENGRALDVSVDSYEEIEQALHLGISDYLKKTGFQRVHLGLSGGVDSALVLTLAVHALGKEKVEAFMLPSQYSSSGSISDSEKLCRNLGITPKTIAIEPLYNAFESSLAPHFEGTQPGLAEENIQARIRGTLLMAYSNKYASLVLTTGNKSELGVGYCTLYGDMAGSLAVIGDLFKTEVYALCRHINRNGEIIPEEIISKPPSAELRPDQKDQDSLPDYEILDGILKLYLHRGYTTRELIDMGFEQEVVQKVIGLVARSEYKRRQAPPVLKVSPKAFGTGRRIPIARNMYEQKLSRDI</sequence>
<reference evidence="12 13" key="1">
    <citation type="journal article" date="2015" name="Stand. Genomic Sci.">
        <title>Complete genome sequence and description of Salinispira pacifica gen. nov., sp. nov., a novel spirochaete isolated form a hypersaline microbial mat.</title>
        <authorList>
            <person name="Ben Hania W."/>
            <person name="Joseph M."/>
            <person name="Schumann P."/>
            <person name="Bunk B."/>
            <person name="Fiebig A."/>
            <person name="Sproer C."/>
            <person name="Klenk H.P."/>
            <person name="Fardeau M.L."/>
            <person name="Spring S."/>
        </authorList>
    </citation>
    <scope>NUCLEOTIDE SEQUENCE [LARGE SCALE GENOMIC DNA]</scope>
    <source>
        <strain evidence="12 13">L21-RPul-D2</strain>
    </source>
</reference>
<keyword evidence="4 7" id="KW-0547">Nucleotide-binding</keyword>
<dbReference type="STRING" id="1307761.L21SP2_0032"/>
<dbReference type="Proteomes" id="UP000018680">
    <property type="component" value="Chromosome"/>
</dbReference>
<feature type="binding site" evidence="7">
    <location>
        <position position="406"/>
    </location>
    <ligand>
        <name>deamido-NAD(+)</name>
        <dbReference type="ChEBI" id="CHEBI:58437"/>
        <note>ligand shared between two neighboring subunits</note>
    </ligand>
</feature>
<dbReference type="RefSeq" id="WP_024266411.1">
    <property type="nucleotide sequence ID" value="NC_023035.1"/>
</dbReference>
<dbReference type="InterPro" id="IPR014445">
    <property type="entry name" value="Gln-dep_NAD_synthase"/>
</dbReference>
<accession>V5WCG6</accession>
<dbReference type="GO" id="GO:0016740">
    <property type="term" value="F:transferase activity"/>
    <property type="evidence" value="ECO:0007669"/>
    <property type="project" value="UniProtKB-KW"/>
</dbReference>
<dbReference type="SUPFAM" id="SSF52402">
    <property type="entry name" value="Adenine nucleotide alpha hydrolases-like"/>
    <property type="match status" value="1"/>
</dbReference>
<organism evidence="12 13">
    <name type="scientific">Salinispira pacifica</name>
    <dbReference type="NCBI Taxonomy" id="1307761"/>
    <lineage>
        <taxon>Bacteria</taxon>
        <taxon>Pseudomonadati</taxon>
        <taxon>Spirochaetota</taxon>
        <taxon>Spirochaetia</taxon>
        <taxon>Spirochaetales</taxon>
        <taxon>Spirochaetaceae</taxon>
        <taxon>Salinispira</taxon>
    </lineage>
</organism>
<comment type="pathway">
    <text evidence="1 7 8">Cofactor biosynthesis; NAD(+) biosynthesis; NAD(+) from deamido-NAD(+) (L-Gln route): step 1/1.</text>
</comment>
<comment type="function">
    <text evidence="7">Catalyzes the ATP-dependent amidation of deamido-NAD to form NAD. Uses L-glutamine as a nitrogen source.</text>
</comment>
<dbReference type="HOGENOM" id="CLU_022313_2_0_12"/>
<dbReference type="EMBL" id="CP006939">
    <property type="protein sequence ID" value="AHC13478.1"/>
    <property type="molecule type" value="Genomic_DNA"/>
</dbReference>
<dbReference type="PANTHER" id="PTHR23090">
    <property type="entry name" value="NH 3 /GLUTAMINE-DEPENDENT NAD + SYNTHETASE"/>
    <property type="match status" value="1"/>
</dbReference>
<feature type="binding site" evidence="7">
    <location>
        <position position="401"/>
    </location>
    <ligand>
        <name>ATP</name>
        <dbReference type="ChEBI" id="CHEBI:30616"/>
    </ligand>
</feature>
<dbReference type="GO" id="GO:0000257">
    <property type="term" value="F:nitrilase activity"/>
    <property type="evidence" value="ECO:0007669"/>
    <property type="project" value="UniProtKB-ARBA"/>
</dbReference>
<keyword evidence="12" id="KW-0315">Glutamine amidotransferase</keyword>